<sequence>MTLALVVMALIIVFCYLAGAPLGYGLIAGGCAFLIVSGTSLTEASQAIVGGITANYVVLAVPLFIFTSTLLNSSGMTDRIFRFAQLLLGESRGALAQVNVLATLVFSGMTGSAVADVSGVGVMSVRA</sequence>
<reference evidence="9" key="1">
    <citation type="submission" date="2013-08" db="EMBL/GenBank/DDBJ databases">
        <authorList>
            <person name="Mendez C."/>
            <person name="Richter M."/>
            <person name="Ferrer M."/>
            <person name="Sanchez J."/>
        </authorList>
    </citation>
    <scope>NUCLEOTIDE SEQUENCE</scope>
</reference>
<keyword evidence="3" id="KW-0997">Cell inner membrane</keyword>
<comment type="subcellular location">
    <subcellularLocation>
        <location evidence="1">Cell inner membrane</location>
        <topology evidence="1">Multi-pass membrane protein</topology>
    </subcellularLocation>
</comment>
<evidence type="ECO:0000313" key="9">
    <source>
        <dbReference type="EMBL" id="EQD57813.1"/>
    </source>
</evidence>
<feature type="non-terminal residue" evidence="9">
    <location>
        <position position="127"/>
    </location>
</feature>
<gene>
    <name evidence="9" type="ORF">B1B_08633</name>
</gene>
<evidence type="ECO:0000256" key="4">
    <source>
        <dbReference type="ARBA" id="ARBA00022692"/>
    </source>
</evidence>
<dbReference type="GO" id="GO:0022857">
    <property type="term" value="F:transmembrane transporter activity"/>
    <property type="evidence" value="ECO:0007669"/>
    <property type="project" value="TreeGrafter"/>
</dbReference>
<dbReference type="Pfam" id="PF06808">
    <property type="entry name" value="DctM"/>
    <property type="match status" value="1"/>
</dbReference>
<accession>T1AMT9</accession>
<evidence type="ECO:0000256" key="1">
    <source>
        <dbReference type="ARBA" id="ARBA00004429"/>
    </source>
</evidence>
<evidence type="ECO:0000256" key="2">
    <source>
        <dbReference type="ARBA" id="ARBA00022475"/>
    </source>
</evidence>
<evidence type="ECO:0000256" key="3">
    <source>
        <dbReference type="ARBA" id="ARBA00022519"/>
    </source>
</evidence>
<name>T1AMT9_9ZZZZ</name>
<keyword evidence="6 7" id="KW-0472">Membrane</keyword>
<dbReference type="PANTHER" id="PTHR33362">
    <property type="entry name" value="SIALIC ACID TRAP TRANSPORTER PERMEASE PROTEIN SIAT-RELATED"/>
    <property type="match status" value="1"/>
</dbReference>
<keyword evidence="2" id="KW-1003">Cell membrane</keyword>
<keyword evidence="4 7" id="KW-0812">Transmembrane</keyword>
<evidence type="ECO:0000259" key="8">
    <source>
        <dbReference type="Pfam" id="PF06808"/>
    </source>
</evidence>
<evidence type="ECO:0000256" key="7">
    <source>
        <dbReference type="SAM" id="Phobius"/>
    </source>
</evidence>
<protein>
    <submittedName>
        <fullName evidence="9">TRAP dicarboxylate transporter, DctM subunit</fullName>
    </submittedName>
</protein>
<dbReference type="AlphaFoldDB" id="T1AMT9"/>
<reference evidence="9" key="2">
    <citation type="journal article" date="2014" name="ISME J.">
        <title>Microbial stratification in low pH oxic and suboxic macroscopic growths along an acid mine drainage.</title>
        <authorList>
            <person name="Mendez-Garcia C."/>
            <person name="Mesa V."/>
            <person name="Sprenger R.R."/>
            <person name="Richter M."/>
            <person name="Diez M.S."/>
            <person name="Solano J."/>
            <person name="Bargiela R."/>
            <person name="Golyshina O.V."/>
            <person name="Manteca A."/>
            <person name="Ramos J.L."/>
            <person name="Gallego J.R."/>
            <person name="Llorente I."/>
            <person name="Martins Dos Santos V.A."/>
            <person name="Jensen O.N."/>
            <person name="Pelaez A.I."/>
            <person name="Sanchez J."/>
            <person name="Ferrer M."/>
        </authorList>
    </citation>
    <scope>NUCLEOTIDE SEQUENCE</scope>
</reference>
<evidence type="ECO:0000256" key="6">
    <source>
        <dbReference type="ARBA" id="ARBA00023136"/>
    </source>
</evidence>
<feature type="domain" description="TRAP C4-dicarboxylate transport system permease DctM subunit" evidence="8">
    <location>
        <begin position="11"/>
        <end position="125"/>
    </location>
</feature>
<dbReference type="InterPro" id="IPR004681">
    <property type="entry name" value="TRAP_DctM"/>
</dbReference>
<keyword evidence="5 7" id="KW-1133">Transmembrane helix</keyword>
<dbReference type="EMBL" id="AUZY01005647">
    <property type="protein sequence ID" value="EQD57813.1"/>
    <property type="molecule type" value="Genomic_DNA"/>
</dbReference>
<organism evidence="9">
    <name type="scientific">mine drainage metagenome</name>
    <dbReference type="NCBI Taxonomy" id="410659"/>
    <lineage>
        <taxon>unclassified sequences</taxon>
        <taxon>metagenomes</taxon>
        <taxon>ecological metagenomes</taxon>
    </lineage>
</organism>
<dbReference type="InterPro" id="IPR010656">
    <property type="entry name" value="DctM"/>
</dbReference>
<dbReference type="GO" id="GO:0005886">
    <property type="term" value="C:plasma membrane"/>
    <property type="evidence" value="ECO:0007669"/>
    <property type="project" value="UniProtKB-SubCell"/>
</dbReference>
<proteinExistence type="predicted"/>
<evidence type="ECO:0000256" key="5">
    <source>
        <dbReference type="ARBA" id="ARBA00022989"/>
    </source>
</evidence>
<feature type="transmembrane region" description="Helical" evidence="7">
    <location>
        <begin position="48"/>
        <end position="71"/>
    </location>
</feature>
<comment type="caution">
    <text evidence="9">The sequence shown here is derived from an EMBL/GenBank/DDBJ whole genome shotgun (WGS) entry which is preliminary data.</text>
</comment>